<organism evidence="1 2">
    <name type="scientific">Phenylobacterium deserti</name>
    <dbReference type="NCBI Taxonomy" id="1914756"/>
    <lineage>
        <taxon>Bacteria</taxon>
        <taxon>Pseudomonadati</taxon>
        <taxon>Pseudomonadota</taxon>
        <taxon>Alphaproteobacteria</taxon>
        <taxon>Caulobacterales</taxon>
        <taxon>Caulobacteraceae</taxon>
        <taxon>Phenylobacterium</taxon>
    </lineage>
</organism>
<gene>
    <name evidence="1" type="ORF">DJ018_15870</name>
</gene>
<name>A0A328ADD4_9CAUL</name>
<dbReference type="AlphaFoldDB" id="A0A328ADD4"/>
<evidence type="ECO:0008006" key="3">
    <source>
        <dbReference type="Google" id="ProtNLM"/>
    </source>
</evidence>
<dbReference type="RefSeq" id="WP_111515949.1">
    <property type="nucleotide sequence ID" value="NZ_QFYR01000004.1"/>
</dbReference>
<dbReference type="Proteomes" id="UP000249725">
    <property type="component" value="Unassembled WGS sequence"/>
</dbReference>
<evidence type="ECO:0000313" key="1">
    <source>
        <dbReference type="EMBL" id="RAK51414.1"/>
    </source>
</evidence>
<proteinExistence type="predicted"/>
<keyword evidence="2" id="KW-1185">Reference proteome</keyword>
<dbReference type="OrthoDB" id="2618648at2"/>
<comment type="caution">
    <text evidence="1">The sequence shown here is derived from an EMBL/GenBank/DDBJ whole genome shotgun (WGS) entry which is preliminary data.</text>
</comment>
<accession>A0A328ADD4</accession>
<evidence type="ECO:0000313" key="2">
    <source>
        <dbReference type="Proteomes" id="UP000249725"/>
    </source>
</evidence>
<dbReference type="EMBL" id="QFYR01000004">
    <property type="protein sequence ID" value="RAK51414.1"/>
    <property type="molecule type" value="Genomic_DNA"/>
</dbReference>
<protein>
    <recommendedName>
        <fullName evidence="3">Pyridoxamine 5'-phosphate oxidase putative domain-containing protein</fullName>
    </recommendedName>
</protein>
<sequence>MAIGQAAEAKLAAFLAGPVMLVASVADPAARAATIGRVMGVRRAPPASLDLFIAGGQWTRMVESVRVGQALALTLCRPATYQTLQLKGPVTALVRADPAGAAVAHGYAEVTGAHLGALGVDASQMRPWLRTDDLVQVTFTPQEAFEQTPGPHAGSPMAFG</sequence>
<reference evidence="2" key="1">
    <citation type="submission" date="2018-05" db="EMBL/GenBank/DDBJ databases">
        <authorList>
            <person name="Li X."/>
        </authorList>
    </citation>
    <scope>NUCLEOTIDE SEQUENCE [LARGE SCALE GENOMIC DNA]</scope>
    <source>
        <strain evidence="2">YIM 73061</strain>
    </source>
</reference>